<gene>
    <name evidence="1" type="ORF">S01H4_63615</name>
</gene>
<dbReference type="AlphaFoldDB" id="X1DAP7"/>
<comment type="caution">
    <text evidence="1">The sequence shown here is derived from an EMBL/GenBank/DDBJ whole genome shotgun (WGS) entry which is preliminary data.</text>
</comment>
<proteinExistence type="predicted"/>
<dbReference type="EMBL" id="BART01038310">
    <property type="protein sequence ID" value="GAH05375.1"/>
    <property type="molecule type" value="Genomic_DNA"/>
</dbReference>
<accession>X1DAP7</accession>
<protein>
    <submittedName>
        <fullName evidence="1">Uncharacterized protein</fullName>
    </submittedName>
</protein>
<evidence type="ECO:0000313" key="1">
    <source>
        <dbReference type="EMBL" id="GAH05375.1"/>
    </source>
</evidence>
<reference evidence="1" key="1">
    <citation type="journal article" date="2014" name="Front. Microbiol.">
        <title>High frequency of phylogenetically diverse reductive dehalogenase-homologous genes in deep subseafloor sedimentary metagenomes.</title>
        <authorList>
            <person name="Kawai M."/>
            <person name="Futagami T."/>
            <person name="Toyoda A."/>
            <person name="Takaki Y."/>
            <person name="Nishi S."/>
            <person name="Hori S."/>
            <person name="Arai W."/>
            <person name="Tsubouchi T."/>
            <person name="Morono Y."/>
            <person name="Uchiyama I."/>
            <person name="Ito T."/>
            <person name="Fujiyama A."/>
            <person name="Inagaki F."/>
            <person name="Takami H."/>
        </authorList>
    </citation>
    <scope>NUCLEOTIDE SEQUENCE</scope>
    <source>
        <strain evidence="1">Expedition CK06-06</strain>
    </source>
</reference>
<feature type="non-terminal residue" evidence="1">
    <location>
        <position position="1"/>
    </location>
</feature>
<name>X1DAP7_9ZZZZ</name>
<organism evidence="1">
    <name type="scientific">marine sediment metagenome</name>
    <dbReference type="NCBI Taxonomy" id="412755"/>
    <lineage>
        <taxon>unclassified sequences</taxon>
        <taxon>metagenomes</taxon>
        <taxon>ecological metagenomes</taxon>
    </lineage>
</organism>
<sequence length="50" mass="5499">GYFGVDVSNGCPIWIDDMWIQYADASGRVRKLGTWMLGGSRLGVDTILHA</sequence>